<dbReference type="EMBL" id="JBHRXP010000001">
    <property type="protein sequence ID" value="MFC3579148.1"/>
    <property type="molecule type" value="Genomic_DNA"/>
</dbReference>
<feature type="domain" description="DUF6894" evidence="1">
    <location>
        <begin position="4"/>
        <end position="68"/>
    </location>
</feature>
<evidence type="ECO:0000313" key="2">
    <source>
        <dbReference type="EMBL" id="MFC3579148.1"/>
    </source>
</evidence>
<evidence type="ECO:0000313" key="3">
    <source>
        <dbReference type="Proteomes" id="UP001595713"/>
    </source>
</evidence>
<keyword evidence="3" id="KW-1185">Reference proteome</keyword>
<accession>A0ABV7SRQ6</accession>
<organism evidence="2 3">
    <name type="scientific">Sphingomonas hylomeconis</name>
    <dbReference type="NCBI Taxonomy" id="1395958"/>
    <lineage>
        <taxon>Bacteria</taxon>
        <taxon>Pseudomonadati</taxon>
        <taxon>Pseudomonadota</taxon>
        <taxon>Alphaproteobacteria</taxon>
        <taxon>Sphingomonadales</taxon>
        <taxon>Sphingomonadaceae</taxon>
        <taxon>Sphingomonas</taxon>
    </lineage>
</organism>
<dbReference type="Proteomes" id="UP001595713">
    <property type="component" value="Unassembled WGS sequence"/>
</dbReference>
<comment type="caution">
    <text evidence="2">The sequence shown here is derived from an EMBL/GenBank/DDBJ whole genome shotgun (WGS) entry which is preliminary data.</text>
</comment>
<dbReference type="RefSeq" id="WP_261295898.1">
    <property type="nucleotide sequence ID" value="NZ_JANQBK010000023.1"/>
</dbReference>
<protein>
    <submittedName>
        <fullName evidence="2">DUF6894 family protein</fullName>
    </submittedName>
</protein>
<dbReference type="Pfam" id="PF21834">
    <property type="entry name" value="DUF6894"/>
    <property type="match status" value="1"/>
</dbReference>
<sequence length="81" mass="8973">MPLYRFQVVGENGDNTVELESLEDARCEAIKLAGTIFCMDGETFWEDRDWTLNVSDEAGLILFSLMLTAVDSPAVIGGNDR</sequence>
<name>A0ABV7SRQ6_9SPHN</name>
<dbReference type="InterPro" id="IPR054189">
    <property type="entry name" value="DUF6894"/>
</dbReference>
<proteinExistence type="predicted"/>
<gene>
    <name evidence="2" type="ORF">ACFONA_03135</name>
</gene>
<reference evidence="3" key="1">
    <citation type="journal article" date="2019" name="Int. J. Syst. Evol. Microbiol.">
        <title>The Global Catalogue of Microorganisms (GCM) 10K type strain sequencing project: providing services to taxonomists for standard genome sequencing and annotation.</title>
        <authorList>
            <consortium name="The Broad Institute Genomics Platform"/>
            <consortium name="The Broad Institute Genome Sequencing Center for Infectious Disease"/>
            <person name="Wu L."/>
            <person name="Ma J."/>
        </authorList>
    </citation>
    <scope>NUCLEOTIDE SEQUENCE [LARGE SCALE GENOMIC DNA]</scope>
    <source>
        <strain evidence="3">KCTC 42739</strain>
    </source>
</reference>
<evidence type="ECO:0000259" key="1">
    <source>
        <dbReference type="Pfam" id="PF21834"/>
    </source>
</evidence>